<proteinExistence type="predicted"/>
<evidence type="ECO:0000256" key="4">
    <source>
        <dbReference type="ARBA" id="ARBA00023267"/>
    </source>
</evidence>
<dbReference type="Gene3D" id="2.30.30.100">
    <property type="match status" value="1"/>
</dbReference>
<dbReference type="GO" id="GO:0009249">
    <property type="term" value="P:protein lipoylation"/>
    <property type="evidence" value="ECO:0007669"/>
    <property type="project" value="UniProtKB-ARBA"/>
</dbReference>
<dbReference type="PANTHER" id="PTHR12835:SF5">
    <property type="entry name" value="BIOTIN--PROTEIN LIGASE"/>
    <property type="match status" value="1"/>
</dbReference>
<dbReference type="PROSITE" id="PS51733">
    <property type="entry name" value="BPL_LPL_CATALYTIC"/>
    <property type="match status" value="1"/>
</dbReference>
<reference evidence="7 8" key="1">
    <citation type="submission" date="2019-08" db="EMBL/GenBank/DDBJ databases">
        <title>In-depth cultivation of the pig gut microbiome towards novel bacterial diversity and tailored functional studies.</title>
        <authorList>
            <person name="Wylensek D."/>
            <person name="Hitch T.C.A."/>
            <person name="Clavel T."/>
        </authorList>
    </citation>
    <scope>NUCLEOTIDE SEQUENCE [LARGE SCALE GENOMIC DNA]</scope>
    <source>
        <strain evidence="7 8">Oil+RF-744-WCA-WT-13</strain>
    </source>
</reference>
<gene>
    <name evidence="7" type="ORF">FYJ60_07185</name>
</gene>
<dbReference type="InterPro" id="IPR008988">
    <property type="entry name" value="Transcriptional_repressor_C"/>
</dbReference>
<dbReference type="RefSeq" id="WP_154458000.1">
    <property type="nucleotide sequence ID" value="NZ_VUMV01000004.1"/>
</dbReference>
<dbReference type="PANTHER" id="PTHR12835">
    <property type="entry name" value="BIOTIN PROTEIN LIGASE"/>
    <property type="match status" value="1"/>
</dbReference>
<dbReference type="InterPro" id="IPR003142">
    <property type="entry name" value="BPL_C"/>
</dbReference>
<dbReference type="InterPro" id="IPR045864">
    <property type="entry name" value="aa-tRNA-synth_II/BPL/LPL"/>
</dbReference>
<evidence type="ECO:0000313" key="8">
    <source>
        <dbReference type="Proteomes" id="UP000466864"/>
    </source>
</evidence>
<evidence type="ECO:0000256" key="1">
    <source>
        <dbReference type="ARBA" id="ARBA00022598"/>
    </source>
</evidence>
<dbReference type="Gene3D" id="3.30.930.10">
    <property type="entry name" value="Bira Bifunctional Protein, Domain 2"/>
    <property type="match status" value="1"/>
</dbReference>
<name>A0A7X2P8C0_9FIRM</name>
<dbReference type="GO" id="GO:0004077">
    <property type="term" value="F:biotin--[biotin carboxyl-carrier protein] ligase activity"/>
    <property type="evidence" value="ECO:0007669"/>
    <property type="project" value="UniProtKB-EC"/>
</dbReference>
<dbReference type="GO" id="GO:0005737">
    <property type="term" value="C:cytoplasm"/>
    <property type="evidence" value="ECO:0007669"/>
    <property type="project" value="TreeGrafter"/>
</dbReference>
<evidence type="ECO:0000256" key="3">
    <source>
        <dbReference type="ARBA" id="ARBA00022840"/>
    </source>
</evidence>
<keyword evidence="2" id="KW-0547">Nucleotide-binding</keyword>
<sequence length="267" mass="28823">MGARLKTEELAAFLSGTAGSWEIHYLETVDSTNSWARQEARQGARDGGIYLTDYQSAGRGRRGRSWEVPAGTSVMFSILLRPDLAPENLSMLTLVMGLSVAEGIRAGTGLDAGIKWPNDVVVNGKKICGILTELDTVSHSVIIGTGINVNMTSFSEELREKATSIAAETGRSWSREQTAGRVIASFAENYRVFAGTGDMTGLKEAYQKILVNRGKQVRVLDPRAPFTGTALGIDDRGELLVKRADNGRVETVFSGEVSVRGIYGYAV</sequence>
<dbReference type="Pfam" id="PF02237">
    <property type="entry name" value="BPL_C"/>
    <property type="match status" value="1"/>
</dbReference>
<organism evidence="7 8">
    <name type="scientific">Bilifractor porci</name>
    <dbReference type="NCBI Taxonomy" id="2606636"/>
    <lineage>
        <taxon>Bacteria</taxon>
        <taxon>Bacillati</taxon>
        <taxon>Bacillota</taxon>
        <taxon>Clostridia</taxon>
        <taxon>Lachnospirales</taxon>
        <taxon>Lachnospiraceae</taxon>
        <taxon>Bilifractor</taxon>
    </lineage>
</organism>
<dbReference type="Proteomes" id="UP000466864">
    <property type="component" value="Unassembled WGS sequence"/>
</dbReference>
<keyword evidence="3" id="KW-0067">ATP-binding</keyword>
<evidence type="ECO:0000313" key="7">
    <source>
        <dbReference type="EMBL" id="MST82095.1"/>
    </source>
</evidence>
<protein>
    <recommendedName>
        <fullName evidence="5">biotin--[biotin carboxyl-carrier protein] ligase</fullName>
        <ecNumber evidence="5">6.3.4.15</ecNumber>
    </recommendedName>
</protein>
<feature type="domain" description="BPL/LPL catalytic" evidence="6">
    <location>
        <begin position="8"/>
        <end position="194"/>
    </location>
</feature>
<dbReference type="AlphaFoldDB" id="A0A7X2P8C0"/>
<dbReference type="GO" id="GO:0016740">
    <property type="term" value="F:transferase activity"/>
    <property type="evidence" value="ECO:0007669"/>
    <property type="project" value="UniProtKB-ARBA"/>
</dbReference>
<evidence type="ECO:0000256" key="2">
    <source>
        <dbReference type="ARBA" id="ARBA00022741"/>
    </source>
</evidence>
<dbReference type="EMBL" id="VUMV01000004">
    <property type="protein sequence ID" value="MST82095.1"/>
    <property type="molecule type" value="Genomic_DNA"/>
</dbReference>
<dbReference type="EC" id="6.3.4.15" evidence="5"/>
<keyword evidence="4" id="KW-0092">Biotin</keyword>
<dbReference type="InterPro" id="IPR004408">
    <property type="entry name" value="Biotin_CoA_COase_ligase"/>
</dbReference>
<dbReference type="Pfam" id="PF03099">
    <property type="entry name" value="BPL_LplA_LipB"/>
    <property type="match status" value="1"/>
</dbReference>
<keyword evidence="1 7" id="KW-0436">Ligase</keyword>
<accession>A0A7X2P8C0</accession>
<dbReference type="GO" id="GO:0005524">
    <property type="term" value="F:ATP binding"/>
    <property type="evidence" value="ECO:0007669"/>
    <property type="project" value="UniProtKB-KW"/>
</dbReference>
<evidence type="ECO:0000256" key="5">
    <source>
        <dbReference type="ARBA" id="ARBA00024227"/>
    </source>
</evidence>
<dbReference type="SUPFAM" id="SSF55681">
    <property type="entry name" value="Class II aaRS and biotin synthetases"/>
    <property type="match status" value="1"/>
</dbReference>
<evidence type="ECO:0000259" key="6">
    <source>
        <dbReference type="PROSITE" id="PS51733"/>
    </source>
</evidence>
<keyword evidence="8" id="KW-1185">Reference proteome</keyword>
<dbReference type="InterPro" id="IPR004143">
    <property type="entry name" value="BPL_LPL_catalytic"/>
</dbReference>
<dbReference type="SUPFAM" id="SSF50037">
    <property type="entry name" value="C-terminal domain of transcriptional repressors"/>
    <property type="match status" value="1"/>
</dbReference>
<dbReference type="CDD" id="cd16442">
    <property type="entry name" value="BPL"/>
    <property type="match status" value="1"/>
</dbReference>
<dbReference type="NCBIfam" id="TIGR00121">
    <property type="entry name" value="birA_ligase"/>
    <property type="match status" value="1"/>
</dbReference>
<comment type="caution">
    <text evidence="7">The sequence shown here is derived from an EMBL/GenBank/DDBJ whole genome shotgun (WGS) entry which is preliminary data.</text>
</comment>